<dbReference type="GO" id="GO:0004806">
    <property type="term" value="F:triacylglycerol lipase activity"/>
    <property type="evidence" value="ECO:0007669"/>
    <property type="project" value="TreeGrafter"/>
</dbReference>
<dbReference type="InterPro" id="IPR000073">
    <property type="entry name" value="AB_hydrolase_1"/>
</dbReference>
<evidence type="ECO:0000313" key="2">
    <source>
        <dbReference type="EMBL" id="STD58934.1"/>
    </source>
</evidence>
<dbReference type="PANTHER" id="PTHR43433:SF5">
    <property type="entry name" value="AB HYDROLASE-1 DOMAIN-CONTAINING PROTEIN"/>
    <property type="match status" value="1"/>
</dbReference>
<feature type="domain" description="AB hydrolase-1" evidence="1">
    <location>
        <begin position="26"/>
        <end position="278"/>
    </location>
</feature>
<dbReference type="RefSeq" id="WP_115000856.1">
    <property type="nucleotide sequence ID" value="NZ_UFXS01000001.1"/>
</dbReference>
<accession>A0A376GEZ8</accession>
<dbReference type="Gene3D" id="3.40.50.1820">
    <property type="entry name" value="alpha/beta hydrolase"/>
    <property type="match status" value="1"/>
</dbReference>
<organism evidence="2 3">
    <name type="scientific">Empedobacter falsenii</name>
    <dbReference type="NCBI Taxonomy" id="343874"/>
    <lineage>
        <taxon>Bacteria</taxon>
        <taxon>Pseudomonadati</taxon>
        <taxon>Bacteroidota</taxon>
        <taxon>Flavobacteriia</taxon>
        <taxon>Flavobacteriales</taxon>
        <taxon>Weeksellaceae</taxon>
        <taxon>Empedobacter</taxon>
    </lineage>
</organism>
<dbReference type="InterPro" id="IPR050471">
    <property type="entry name" value="AB_hydrolase"/>
</dbReference>
<proteinExistence type="predicted"/>
<gene>
    <name evidence="2" type="primary">bphD_1</name>
    <name evidence="2" type="ORF">NCTC13456_02563</name>
</gene>
<dbReference type="Pfam" id="PF00561">
    <property type="entry name" value="Abhydrolase_1"/>
    <property type="match status" value="1"/>
</dbReference>
<dbReference type="InterPro" id="IPR029058">
    <property type="entry name" value="AB_hydrolase_fold"/>
</dbReference>
<protein>
    <submittedName>
        <fullName evidence="2">2-hydroxy-6-oxo-6-phenylhexa-2,4-dienoate hydrolase</fullName>
        <ecNumber evidence="2">3.7.1.8</ecNumber>
    </submittedName>
</protein>
<dbReference type="GO" id="GO:0046503">
    <property type="term" value="P:glycerolipid catabolic process"/>
    <property type="evidence" value="ECO:0007669"/>
    <property type="project" value="TreeGrafter"/>
</dbReference>
<sequence length="295" mass="33172">MSSKYINVNGISTCYEQFGEENKECILLISGLGSQMVRWNLDFCRNLMNKGFRVIRFDNRDAGKSTFIEHKVADVGQLMQLLQQGKIPENAYSLMDMAKDAIGLLDALKIEKSHIVGRSMGGIITQVLAAEFPERVLSATIIMSTSLNPELPQTAPDVMEMMMQKVPDFKTDKEAFRENRLKFAKRISGSLIPFDEDAEWQMLIEENQRAVPAQTLGHIMAMTLTGFNAERFDRIKAPTLIIHGTEDPIFPLACAEDLHARIKDSKLLKIEGMGHEIPMLLNDKIVNLISDLAKI</sequence>
<dbReference type="EMBL" id="UFXS01000001">
    <property type="protein sequence ID" value="STD58934.1"/>
    <property type="molecule type" value="Genomic_DNA"/>
</dbReference>
<reference evidence="2 3" key="1">
    <citation type="submission" date="2018-06" db="EMBL/GenBank/DDBJ databases">
        <authorList>
            <consortium name="Pathogen Informatics"/>
            <person name="Doyle S."/>
        </authorList>
    </citation>
    <scope>NUCLEOTIDE SEQUENCE [LARGE SCALE GENOMIC DNA]</scope>
    <source>
        <strain evidence="2 3">NCTC13456</strain>
    </source>
</reference>
<keyword evidence="2" id="KW-0378">Hydrolase</keyword>
<dbReference type="PANTHER" id="PTHR43433">
    <property type="entry name" value="HYDROLASE, ALPHA/BETA FOLD FAMILY PROTEIN"/>
    <property type="match status" value="1"/>
</dbReference>
<name>A0A376GEZ8_9FLAO</name>
<dbReference type="EC" id="3.7.1.8" evidence="2"/>
<dbReference type="AlphaFoldDB" id="A0A376GEZ8"/>
<evidence type="ECO:0000259" key="1">
    <source>
        <dbReference type="Pfam" id="PF00561"/>
    </source>
</evidence>
<dbReference type="STRING" id="343874.GCA_000805695_01978"/>
<dbReference type="SUPFAM" id="SSF53474">
    <property type="entry name" value="alpha/beta-Hydrolases"/>
    <property type="match status" value="1"/>
</dbReference>
<evidence type="ECO:0000313" key="3">
    <source>
        <dbReference type="Proteomes" id="UP000254737"/>
    </source>
</evidence>
<dbReference type="Proteomes" id="UP000254737">
    <property type="component" value="Unassembled WGS sequence"/>
</dbReference>